<dbReference type="SUPFAM" id="SSF52047">
    <property type="entry name" value="RNI-like"/>
    <property type="match status" value="1"/>
</dbReference>
<evidence type="ECO:0000313" key="4">
    <source>
        <dbReference type="EMBL" id="EMP42364.1"/>
    </source>
</evidence>
<keyword evidence="3" id="KW-0677">Repeat</keyword>
<keyword evidence="5" id="KW-1185">Reference proteome</keyword>
<dbReference type="AlphaFoldDB" id="M7BYT4"/>
<evidence type="ECO:0000256" key="1">
    <source>
        <dbReference type="ARBA" id="ARBA00004496"/>
    </source>
</evidence>
<accession>M7BYT4</accession>
<protein>
    <submittedName>
        <fullName evidence="4">NACHT, LRR and PYD domains-containing protein 1</fullName>
    </submittedName>
</protein>
<dbReference type="GO" id="GO:0005737">
    <property type="term" value="C:cytoplasm"/>
    <property type="evidence" value="ECO:0007669"/>
    <property type="project" value="UniProtKB-SubCell"/>
</dbReference>
<dbReference type="SMART" id="SM00368">
    <property type="entry name" value="LRR_RI"/>
    <property type="match status" value="3"/>
</dbReference>
<dbReference type="Proteomes" id="UP000031443">
    <property type="component" value="Unassembled WGS sequence"/>
</dbReference>
<evidence type="ECO:0000313" key="5">
    <source>
        <dbReference type="Proteomes" id="UP000031443"/>
    </source>
</evidence>
<organism evidence="4 5">
    <name type="scientific">Chelonia mydas</name>
    <name type="common">Green sea-turtle</name>
    <name type="synonym">Chelonia agassizi</name>
    <dbReference type="NCBI Taxonomy" id="8469"/>
    <lineage>
        <taxon>Eukaryota</taxon>
        <taxon>Metazoa</taxon>
        <taxon>Chordata</taxon>
        <taxon>Craniata</taxon>
        <taxon>Vertebrata</taxon>
        <taxon>Euteleostomi</taxon>
        <taxon>Archelosauria</taxon>
        <taxon>Testudinata</taxon>
        <taxon>Testudines</taxon>
        <taxon>Cryptodira</taxon>
        <taxon>Durocryptodira</taxon>
        <taxon>Americhelydia</taxon>
        <taxon>Chelonioidea</taxon>
        <taxon>Cheloniidae</taxon>
        <taxon>Chelonia</taxon>
    </lineage>
</organism>
<dbReference type="PANTHER" id="PTHR45690">
    <property type="entry name" value="NACHT, LRR AND PYD DOMAINS-CONTAINING PROTEIN 12"/>
    <property type="match status" value="1"/>
</dbReference>
<dbReference type="EMBL" id="KB474967">
    <property type="protein sequence ID" value="EMP42364.1"/>
    <property type="molecule type" value="Genomic_DNA"/>
</dbReference>
<dbReference type="InterPro" id="IPR050637">
    <property type="entry name" value="NLRP_innate_immun_reg"/>
</dbReference>
<evidence type="ECO:0000256" key="3">
    <source>
        <dbReference type="ARBA" id="ARBA00022737"/>
    </source>
</evidence>
<reference evidence="5" key="1">
    <citation type="journal article" date="2013" name="Nat. Genet.">
        <title>The draft genomes of soft-shell turtle and green sea turtle yield insights into the development and evolution of the turtle-specific body plan.</title>
        <authorList>
            <person name="Wang Z."/>
            <person name="Pascual-Anaya J."/>
            <person name="Zadissa A."/>
            <person name="Li W."/>
            <person name="Niimura Y."/>
            <person name="Huang Z."/>
            <person name="Li C."/>
            <person name="White S."/>
            <person name="Xiong Z."/>
            <person name="Fang D."/>
            <person name="Wang B."/>
            <person name="Ming Y."/>
            <person name="Chen Y."/>
            <person name="Zheng Y."/>
            <person name="Kuraku S."/>
            <person name="Pignatelli M."/>
            <person name="Herrero J."/>
            <person name="Beal K."/>
            <person name="Nozawa M."/>
            <person name="Li Q."/>
            <person name="Wang J."/>
            <person name="Zhang H."/>
            <person name="Yu L."/>
            <person name="Shigenobu S."/>
            <person name="Wang J."/>
            <person name="Liu J."/>
            <person name="Flicek P."/>
            <person name="Searle S."/>
            <person name="Wang J."/>
            <person name="Kuratani S."/>
            <person name="Yin Y."/>
            <person name="Aken B."/>
            <person name="Zhang G."/>
            <person name="Irie N."/>
        </authorList>
    </citation>
    <scope>NUCLEOTIDE SEQUENCE [LARGE SCALE GENOMIC DNA]</scope>
</reference>
<proteinExistence type="predicted"/>
<dbReference type="Pfam" id="PF13516">
    <property type="entry name" value="LRR_6"/>
    <property type="match status" value="2"/>
</dbReference>
<dbReference type="Gene3D" id="3.80.10.10">
    <property type="entry name" value="Ribonuclease Inhibitor"/>
    <property type="match status" value="1"/>
</dbReference>
<evidence type="ECO:0000256" key="2">
    <source>
        <dbReference type="ARBA" id="ARBA00022490"/>
    </source>
</evidence>
<comment type="subcellular location">
    <subcellularLocation>
        <location evidence="1">Cytoplasm</location>
    </subcellularLocation>
</comment>
<dbReference type="InterPro" id="IPR032675">
    <property type="entry name" value="LRR_dom_sf"/>
</dbReference>
<keyword evidence="2" id="KW-0963">Cytoplasm</keyword>
<dbReference type="PANTHER" id="PTHR45690:SF19">
    <property type="entry name" value="NACHT, LRR AND PYD DOMAINS-CONTAINING PROTEIN 3"/>
    <property type="match status" value="1"/>
</dbReference>
<dbReference type="InterPro" id="IPR001611">
    <property type="entry name" value="Leu-rich_rpt"/>
</dbReference>
<sequence>MPFQSVEFSKNQISELSLKWCRVTAAACGDLTGLLITSQSLTEMDLGGNDLGDDGVRWALCVGLKRPYCKLQKLELESCRVTAAACGDLAAVLTTSQSLTELNLAFNSVGDSGARLLCEGLKHPNCKLQKLNLKYVSITEEMRAELDAVKDRKPDLVIQIR</sequence>
<name>M7BYT4_CHEMY</name>
<gene>
    <name evidence="4" type="ORF">UY3_00368</name>
</gene>